<organism evidence="2 3">
    <name type="scientific">Carex littledalei</name>
    <dbReference type="NCBI Taxonomy" id="544730"/>
    <lineage>
        <taxon>Eukaryota</taxon>
        <taxon>Viridiplantae</taxon>
        <taxon>Streptophyta</taxon>
        <taxon>Embryophyta</taxon>
        <taxon>Tracheophyta</taxon>
        <taxon>Spermatophyta</taxon>
        <taxon>Magnoliopsida</taxon>
        <taxon>Liliopsida</taxon>
        <taxon>Poales</taxon>
        <taxon>Cyperaceae</taxon>
        <taxon>Cyperoideae</taxon>
        <taxon>Cariceae</taxon>
        <taxon>Carex</taxon>
        <taxon>Carex subgen. Euthyceras</taxon>
    </lineage>
</organism>
<dbReference type="PANTHER" id="PTHR31676:SF172">
    <property type="entry name" value="OS01G0595400 PROTEIN"/>
    <property type="match status" value="1"/>
</dbReference>
<reference evidence="2" key="1">
    <citation type="submission" date="2020-01" db="EMBL/GenBank/DDBJ databases">
        <title>Genome sequence of Kobresia littledalei, the first chromosome-level genome in the family Cyperaceae.</title>
        <authorList>
            <person name="Qu G."/>
        </authorList>
    </citation>
    <scope>NUCLEOTIDE SEQUENCE</scope>
    <source>
        <strain evidence="2">C.B.Clarke</strain>
        <tissue evidence="2">Leaf</tissue>
    </source>
</reference>
<comment type="caution">
    <text evidence="2">The sequence shown here is derived from an EMBL/GenBank/DDBJ whole genome shotgun (WGS) entry which is preliminary data.</text>
</comment>
<evidence type="ECO:0000313" key="2">
    <source>
        <dbReference type="EMBL" id="KAF3328412.1"/>
    </source>
</evidence>
<dbReference type="PANTHER" id="PTHR31676">
    <property type="entry name" value="T31J12.3 PROTEIN-RELATED"/>
    <property type="match status" value="1"/>
</dbReference>
<dbReference type="Proteomes" id="UP000623129">
    <property type="component" value="Unassembled WGS sequence"/>
</dbReference>
<evidence type="ECO:0000313" key="3">
    <source>
        <dbReference type="Proteomes" id="UP000623129"/>
    </source>
</evidence>
<name>A0A833QY59_9POAL</name>
<proteinExistence type="predicted"/>
<evidence type="ECO:0008006" key="4">
    <source>
        <dbReference type="Google" id="ProtNLM"/>
    </source>
</evidence>
<accession>A0A833QY59</accession>
<sequence length="154" mass="16911">MLQKILPLLFLSFLSLALRATSSNPNPSLTAYDELNRTGFPIGLLPSGILSYSLNLTTGDFAVDLADHCRVTLPPDNYLAVYSKRITGQLVDRKISGLDGIRVRAFFRWWSITTIRSTGDDLVFDVGVASAKYPAKNFYETLDCQGSNGKKASS</sequence>
<gene>
    <name evidence="2" type="ORF">FCM35_KLT07018</name>
</gene>
<feature type="signal peptide" evidence="1">
    <location>
        <begin position="1"/>
        <end position="22"/>
    </location>
</feature>
<dbReference type="InterPro" id="IPR007493">
    <property type="entry name" value="DUF538"/>
</dbReference>
<keyword evidence="1" id="KW-0732">Signal</keyword>
<dbReference type="AlphaFoldDB" id="A0A833QY59"/>
<dbReference type="SUPFAM" id="SSF141562">
    <property type="entry name" value="At5g01610-like"/>
    <property type="match status" value="1"/>
</dbReference>
<feature type="chain" id="PRO_5032623730" description="DUF538 family protein" evidence="1">
    <location>
        <begin position="23"/>
        <end position="154"/>
    </location>
</feature>
<keyword evidence="3" id="KW-1185">Reference proteome</keyword>
<dbReference type="Gene3D" id="2.30.240.10">
    <property type="entry name" value="At5g01610-like"/>
    <property type="match status" value="1"/>
</dbReference>
<dbReference type="OrthoDB" id="744548at2759"/>
<dbReference type="InterPro" id="IPR036758">
    <property type="entry name" value="At5g01610-like"/>
</dbReference>
<evidence type="ECO:0000256" key="1">
    <source>
        <dbReference type="SAM" id="SignalP"/>
    </source>
</evidence>
<protein>
    <recommendedName>
        <fullName evidence="4">DUF538 family protein</fullName>
    </recommendedName>
</protein>
<dbReference type="Pfam" id="PF04398">
    <property type="entry name" value="DUF538"/>
    <property type="match status" value="1"/>
</dbReference>
<dbReference type="EMBL" id="SWLB01000016">
    <property type="protein sequence ID" value="KAF3328412.1"/>
    <property type="molecule type" value="Genomic_DNA"/>
</dbReference>